<dbReference type="CTD" id="41941"/>
<dbReference type="Proteomes" id="UP001652680">
    <property type="component" value="Unassembled WGS sequence"/>
</dbReference>
<accession>A0A6P4F1M0</accession>
<reference evidence="12" key="1">
    <citation type="journal article" date="2021" name="Elife">
        <title>Highly contiguous assemblies of 101 drosophilid genomes.</title>
        <authorList>
            <person name="Kim B.Y."/>
            <person name="Wang J.R."/>
            <person name="Miller D.E."/>
            <person name="Barmina O."/>
            <person name="Delaney E."/>
            <person name="Thompson A."/>
            <person name="Comeault A.A."/>
            <person name="Peede D."/>
            <person name="D'Agostino E.R."/>
            <person name="Pelaez J."/>
            <person name="Aguilar J.M."/>
            <person name="Haji D."/>
            <person name="Matsunaga T."/>
            <person name="Armstrong E.E."/>
            <person name="Zych M."/>
            <person name="Ogawa Y."/>
            <person name="Stamenkovic-Radak M."/>
            <person name="Jelic M."/>
            <person name="Veselinovic M.S."/>
            <person name="Tanaskovic M."/>
            <person name="Eric P."/>
            <person name="Gao J.J."/>
            <person name="Katoh T.K."/>
            <person name="Toda M.J."/>
            <person name="Watabe H."/>
            <person name="Watada M."/>
            <person name="Davis J.S."/>
            <person name="Moyle L.C."/>
            <person name="Manoli G."/>
            <person name="Bertolini E."/>
            <person name="Kostal V."/>
            <person name="Hawley R.S."/>
            <person name="Takahashi A."/>
            <person name="Jones C.D."/>
            <person name="Price D.K."/>
            <person name="Whiteman N."/>
            <person name="Kopp A."/>
            <person name="Matute D.R."/>
            <person name="Petrov D.A."/>
        </authorList>
    </citation>
    <scope>NUCLEOTIDE SEQUENCE [LARGE SCALE GENOMIC DNA]</scope>
</reference>
<dbReference type="SMART" id="SM01367">
    <property type="entry name" value="DUF3452"/>
    <property type="match status" value="1"/>
</dbReference>
<dbReference type="OMA" id="LKRMEHW"/>
<dbReference type="EnsemblMetazoa" id="XM_017123717.2">
    <property type="protein sequence ID" value="XP_016979206.1"/>
    <property type="gene ID" value="LOC108044640"/>
</dbReference>
<dbReference type="Pfam" id="PF01858">
    <property type="entry name" value="RB_A"/>
    <property type="match status" value="1"/>
</dbReference>
<keyword evidence="5" id="KW-0804">Transcription</keyword>
<dbReference type="SUPFAM" id="SSF47954">
    <property type="entry name" value="Cyclin-like"/>
    <property type="match status" value="2"/>
</dbReference>
<keyword evidence="3" id="KW-0678">Repressor</keyword>
<dbReference type="InterPro" id="IPR036915">
    <property type="entry name" value="Cyclin-like_sf"/>
</dbReference>
<feature type="compositionally biased region" description="Low complexity" evidence="8">
    <location>
        <begin position="734"/>
        <end position="751"/>
    </location>
</feature>
<dbReference type="InterPro" id="IPR024599">
    <property type="entry name" value="RB_N"/>
</dbReference>
<dbReference type="PANTHER" id="PTHR13742">
    <property type="entry name" value="RETINOBLASTOMA-ASSOCIATED PROTEIN RB -RELATED"/>
    <property type="match status" value="1"/>
</dbReference>
<dbReference type="Gene3D" id="1.10.472.10">
    <property type="entry name" value="Cyclin-like"/>
    <property type="match status" value="2"/>
</dbReference>
<reference evidence="11" key="3">
    <citation type="submission" date="2025-05" db="UniProtKB">
        <authorList>
            <consortium name="EnsemblMetazoa"/>
        </authorList>
    </citation>
    <scope>IDENTIFICATION</scope>
</reference>
<feature type="compositionally biased region" description="Polar residues" evidence="8">
    <location>
        <begin position="752"/>
        <end position="763"/>
    </location>
</feature>
<dbReference type="SMART" id="SM01368">
    <property type="entry name" value="RB_A"/>
    <property type="match status" value="1"/>
</dbReference>
<comment type="similarity">
    <text evidence="2">Belongs to the retinoblastoma protein (RB) family.</text>
</comment>
<dbReference type="InterPro" id="IPR028309">
    <property type="entry name" value="RB_fam"/>
</dbReference>
<dbReference type="InterPro" id="IPR002719">
    <property type="entry name" value="RB_B"/>
</dbReference>
<dbReference type="AlphaFoldDB" id="A0A6P4F1M0"/>
<dbReference type="OrthoDB" id="844594at2759"/>
<keyword evidence="7" id="KW-0131">Cell cycle</keyword>
<sequence>MNNCDGEGEADALVRRFSASCEQLELDPRIQQSALASYRRFDAAGGLSSNEGEVQEWLCCAVYSELQRVKIKDIRQESQNGTNDANEPLGKNNCWNLSLTRLLRGFKVNVSQFLRRMEHWNWLAQNEKTFELEVEDLRRRLGITLTLLRHYNNIFKSLFVRPAEDANPDSLAHFHSLYEFGWLLFLVIRNELPGFATSNLVNGCQVLVCSMDLLFVNALEVPLSEVIRRDFAGVPKKWETKEFEASFLNKYSALDAVGALIPELPVKGVQQMKNAFFHKALMLLFMEQTLVGDDTHMREIIKEGMLDINLGTLNRKYSSHVADINEMDERVLLCFNEANERRKNFHNSSLPAYQSNTSSPSHKKLLAQDLPQSLPAIIIKALQKGEHGEKVVKYVEQTVQKMNQTFSAAAKDFLDVQAAEERFRLASGLYYKFLLKIVAPELALKPQLKISHLLRQRTLTTTLLACCLELALHVYDEQVDGLKFPFIIDSFSLDAYDFQKILELVVRHDQGFLGRDLVKHLHLVEDKCLESLIFRKSSQLWWNLGKRMPGYQEVQSEADGKENTSPGAGICMRKFYGLANRRLLLLCQSLSLVDSFPRIWHLAEHSFTMEGGRLLRNRQMDQLLLCAIHLHVRLEKLRLTFSMIIQHYRRQPHAQRSVYREVSLGNGQCADIIRFYNSVYVRSMGHYGRHLDCEQSRNSLNMGILQETSTNERHMLANISISSPPPPKICQSGSCSSLPPQSPALSPLPTSNNPSLKRASSSGDLREVKRPNILRRRTCFE</sequence>
<organism evidence="13">
    <name type="scientific">Drosophila rhopaloa</name>
    <name type="common">Fruit fly</name>
    <dbReference type="NCBI Taxonomy" id="1041015"/>
    <lineage>
        <taxon>Eukaryota</taxon>
        <taxon>Metazoa</taxon>
        <taxon>Ecdysozoa</taxon>
        <taxon>Arthropoda</taxon>
        <taxon>Hexapoda</taxon>
        <taxon>Insecta</taxon>
        <taxon>Pterygota</taxon>
        <taxon>Neoptera</taxon>
        <taxon>Endopterygota</taxon>
        <taxon>Diptera</taxon>
        <taxon>Brachycera</taxon>
        <taxon>Muscomorpha</taxon>
        <taxon>Ephydroidea</taxon>
        <taxon>Drosophilidae</taxon>
        <taxon>Drosophila</taxon>
        <taxon>Sophophora</taxon>
    </lineage>
</organism>
<evidence type="ECO:0000256" key="1">
    <source>
        <dbReference type="ARBA" id="ARBA00004123"/>
    </source>
</evidence>
<evidence type="ECO:0000256" key="7">
    <source>
        <dbReference type="ARBA" id="ARBA00023306"/>
    </source>
</evidence>
<dbReference type="GO" id="GO:0000977">
    <property type="term" value="F:RNA polymerase II transcription regulatory region sequence-specific DNA binding"/>
    <property type="evidence" value="ECO:0007669"/>
    <property type="project" value="TreeGrafter"/>
</dbReference>
<evidence type="ECO:0000256" key="4">
    <source>
        <dbReference type="ARBA" id="ARBA00023015"/>
    </source>
</evidence>
<feature type="domain" description="Retinoblastoma-associated protein A-box" evidence="10">
    <location>
        <begin position="355"/>
        <end position="544"/>
    </location>
</feature>
<name>A0A6P4F1M0_DRORH</name>
<evidence type="ECO:0000259" key="10">
    <source>
        <dbReference type="SMART" id="SM01368"/>
    </source>
</evidence>
<dbReference type="Pfam" id="PF11934">
    <property type="entry name" value="DUF3452"/>
    <property type="match status" value="1"/>
</dbReference>
<dbReference type="GeneID" id="108044640"/>
<protein>
    <submittedName>
        <fullName evidence="13">Retinoblastoma family protein</fullName>
    </submittedName>
</protein>
<reference evidence="13" key="2">
    <citation type="submission" date="2025-04" db="UniProtKB">
        <authorList>
            <consortium name="RefSeq"/>
        </authorList>
    </citation>
    <scope>IDENTIFICATION</scope>
</reference>
<proteinExistence type="inferred from homology"/>
<dbReference type="InterPro" id="IPR002720">
    <property type="entry name" value="RB_A"/>
</dbReference>
<comment type="subcellular location">
    <subcellularLocation>
        <location evidence="1">Nucleus</location>
    </subcellularLocation>
</comment>
<dbReference type="GO" id="GO:0000785">
    <property type="term" value="C:chromatin"/>
    <property type="evidence" value="ECO:0007669"/>
    <property type="project" value="TreeGrafter"/>
</dbReference>
<evidence type="ECO:0000313" key="11">
    <source>
        <dbReference type="EnsemblMetazoa" id="XP_016979206.1"/>
    </source>
</evidence>
<keyword evidence="4" id="KW-0805">Transcription regulation</keyword>
<evidence type="ECO:0000256" key="5">
    <source>
        <dbReference type="ARBA" id="ARBA00023163"/>
    </source>
</evidence>
<evidence type="ECO:0000259" key="9">
    <source>
        <dbReference type="SMART" id="SM01367"/>
    </source>
</evidence>
<gene>
    <name evidence="13" type="primary">LOC108044640</name>
    <name evidence="11" type="synonym">108044640</name>
</gene>
<evidence type="ECO:0000313" key="13">
    <source>
        <dbReference type="RefSeq" id="XP_016979206.1"/>
    </source>
</evidence>
<feature type="region of interest" description="Disordered" evidence="8">
    <location>
        <begin position="722"/>
        <end position="768"/>
    </location>
</feature>
<evidence type="ECO:0000256" key="3">
    <source>
        <dbReference type="ARBA" id="ARBA00022491"/>
    </source>
</evidence>
<evidence type="ECO:0000313" key="12">
    <source>
        <dbReference type="Proteomes" id="UP001652680"/>
    </source>
</evidence>
<dbReference type="Pfam" id="PF01857">
    <property type="entry name" value="RB_B"/>
    <property type="match status" value="1"/>
</dbReference>
<feature type="domain" description="Retinoblastoma-associated protein N-terminal" evidence="9">
    <location>
        <begin position="69"/>
        <end position="217"/>
    </location>
</feature>
<dbReference type="GO" id="GO:2000134">
    <property type="term" value="P:negative regulation of G1/S transition of mitotic cell cycle"/>
    <property type="evidence" value="ECO:0007669"/>
    <property type="project" value="TreeGrafter"/>
</dbReference>
<dbReference type="PANTHER" id="PTHR13742:SF17">
    <property type="entry name" value="RE32990P-RELATED"/>
    <property type="match status" value="1"/>
</dbReference>
<dbReference type="GO" id="GO:0005667">
    <property type="term" value="C:transcription regulator complex"/>
    <property type="evidence" value="ECO:0007669"/>
    <property type="project" value="TreeGrafter"/>
</dbReference>
<evidence type="ECO:0000256" key="8">
    <source>
        <dbReference type="SAM" id="MobiDB-lite"/>
    </source>
</evidence>
<evidence type="ECO:0000256" key="6">
    <source>
        <dbReference type="ARBA" id="ARBA00023242"/>
    </source>
</evidence>
<dbReference type="Gene3D" id="1.10.472.140">
    <property type="match status" value="1"/>
</dbReference>
<dbReference type="RefSeq" id="XP_016979206.1">
    <property type="nucleotide sequence ID" value="XM_017123717.1"/>
</dbReference>
<dbReference type="GO" id="GO:0030154">
    <property type="term" value="P:cell differentiation"/>
    <property type="evidence" value="ECO:0007669"/>
    <property type="project" value="TreeGrafter"/>
</dbReference>
<dbReference type="GO" id="GO:0005634">
    <property type="term" value="C:nucleus"/>
    <property type="evidence" value="ECO:0007669"/>
    <property type="project" value="UniProtKB-SubCell"/>
</dbReference>
<evidence type="ECO:0000256" key="2">
    <source>
        <dbReference type="ARBA" id="ARBA00009475"/>
    </source>
</evidence>
<keyword evidence="12" id="KW-1185">Reference proteome</keyword>
<dbReference type="GO" id="GO:0006357">
    <property type="term" value="P:regulation of transcription by RNA polymerase II"/>
    <property type="evidence" value="ECO:0007669"/>
    <property type="project" value="InterPro"/>
</dbReference>
<keyword evidence="6" id="KW-0539">Nucleus</keyword>